<comment type="caution">
    <text evidence="2">The sequence shown here is derived from an EMBL/GenBank/DDBJ whole genome shotgun (WGS) entry which is preliminary data.</text>
</comment>
<gene>
    <name evidence="2" type="ORF">RFI_09876</name>
</gene>
<keyword evidence="3" id="KW-1185">Reference proteome</keyword>
<reference evidence="2 3" key="1">
    <citation type="journal article" date="2013" name="Curr. Biol.">
        <title>The Genome of the Foraminiferan Reticulomyxa filosa.</title>
        <authorList>
            <person name="Glockner G."/>
            <person name="Hulsmann N."/>
            <person name="Schleicher M."/>
            <person name="Noegel A.A."/>
            <person name="Eichinger L."/>
            <person name="Gallinger C."/>
            <person name="Pawlowski J."/>
            <person name="Sierra R."/>
            <person name="Euteneuer U."/>
            <person name="Pillet L."/>
            <person name="Moustafa A."/>
            <person name="Platzer M."/>
            <person name="Groth M."/>
            <person name="Szafranski K."/>
            <person name="Schliwa M."/>
        </authorList>
    </citation>
    <scope>NUCLEOTIDE SEQUENCE [LARGE SCALE GENOMIC DNA]</scope>
</reference>
<dbReference type="AlphaFoldDB" id="X6NML5"/>
<evidence type="ECO:0000313" key="2">
    <source>
        <dbReference type="EMBL" id="ETO27256.1"/>
    </source>
</evidence>
<feature type="region of interest" description="Disordered" evidence="1">
    <location>
        <begin position="33"/>
        <end position="53"/>
    </location>
</feature>
<name>X6NML5_RETFI</name>
<evidence type="ECO:0000313" key="3">
    <source>
        <dbReference type="Proteomes" id="UP000023152"/>
    </source>
</evidence>
<organism evidence="2 3">
    <name type="scientific">Reticulomyxa filosa</name>
    <dbReference type="NCBI Taxonomy" id="46433"/>
    <lineage>
        <taxon>Eukaryota</taxon>
        <taxon>Sar</taxon>
        <taxon>Rhizaria</taxon>
        <taxon>Retaria</taxon>
        <taxon>Foraminifera</taxon>
        <taxon>Monothalamids</taxon>
        <taxon>Reticulomyxidae</taxon>
        <taxon>Reticulomyxa</taxon>
    </lineage>
</organism>
<sequence length="169" mass="20579">MHLLALARLNLFIKHDFTNITFKIKKLNSKHRKRKIKTKDLDHNESKPNENDKNAAKQFSYKLKYVLYYIRSLKKNKQRKFYEYSNNYLHYINIDYMYNNITILKKIFKSDEGNCLKQNLNAIEMKFNCITFHDLFQIFHRRNYFQNIGKSNCFLFVNDNLLSIFVEIL</sequence>
<accession>X6NML5</accession>
<evidence type="ECO:0000256" key="1">
    <source>
        <dbReference type="SAM" id="MobiDB-lite"/>
    </source>
</evidence>
<protein>
    <submittedName>
        <fullName evidence="2">Uncharacterized protein</fullName>
    </submittedName>
</protein>
<dbReference type="EMBL" id="ASPP01007368">
    <property type="protein sequence ID" value="ETO27256.1"/>
    <property type="molecule type" value="Genomic_DNA"/>
</dbReference>
<feature type="compositionally biased region" description="Basic and acidic residues" evidence="1">
    <location>
        <begin position="38"/>
        <end position="53"/>
    </location>
</feature>
<proteinExistence type="predicted"/>
<dbReference type="Proteomes" id="UP000023152">
    <property type="component" value="Unassembled WGS sequence"/>
</dbReference>